<sequence length="18" mass="2035">MLRINQSVYVNVNSVSLV</sequence>
<reference evidence="1" key="1">
    <citation type="submission" date="2008-12" db="EMBL/GenBank/DDBJ databases">
        <title>Medicago truncatula full length cdna cloning project.</title>
        <authorList>
            <person name="Moskal W."/>
            <person name="Chan A."/>
            <person name="Cheung F."/>
            <person name="Xiao Y."/>
            <person name="Town C.D."/>
        </authorList>
    </citation>
    <scope>NUCLEOTIDE SEQUENCE</scope>
</reference>
<accession>B7FFG7</accession>
<name>B7FFG7_MEDTR</name>
<protein>
    <submittedName>
        <fullName evidence="1">Uncharacterized protein</fullName>
    </submittedName>
</protein>
<organism evidence="1">
    <name type="scientific">Medicago truncatula</name>
    <name type="common">Barrel medic</name>
    <name type="synonym">Medicago tribuloides</name>
    <dbReference type="NCBI Taxonomy" id="3880"/>
    <lineage>
        <taxon>Eukaryota</taxon>
        <taxon>Viridiplantae</taxon>
        <taxon>Streptophyta</taxon>
        <taxon>Embryophyta</taxon>
        <taxon>Tracheophyta</taxon>
        <taxon>Spermatophyta</taxon>
        <taxon>Magnoliopsida</taxon>
        <taxon>eudicotyledons</taxon>
        <taxon>Gunneridae</taxon>
        <taxon>Pentapetalae</taxon>
        <taxon>rosids</taxon>
        <taxon>fabids</taxon>
        <taxon>Fabales</taxon>
        <taxon>Fabaceae</taxon>
        <taxon>Papilionoideae</taxon>
        <taxon>50 kb inversion clade</taxon>
        <taxon>NPAAA clade</taxon>
        <taxon>Hologalegina</taxon>
        <taxon>IRL clade</taxon>
        <taxon>Trifolieae</taxon>
        <taxon>Medicago</taxon>
    </lineage>
</organism>
<dbReference type="EMBL" id="BT050690">
    <property type="protein sequence ID" value="ACJ83359.1"/>
    <property type="molecule type" value="mRNA"/>
</dbReference>
<evidence type="ECO:0000313" key="1">
    <source>
        <dbReference type="EMBL" id="ACJ83359.1"/>
    </source>
</evidence>
<proteinExistence type="evidence at transcript level"/>
<dbReference type="AlphaFoldDB" id="B7FFG7"/>